<name>A0AAQ4FC28_AMBAM</name>
<dbReference type="InterPro" id="IPR024079">
    <property type="entry name" value="MetalloPept_cat_dom_sf"/>
</dbReference>
<dbReference type="Proteomes" id="UP001321473">
    <property type="component" value="Unassembled WGS sequence"/>
</dbReference>
<reference evidence="1 2" key="1">
    <citation type="journal article" date="2023" name="Arcadia Sci">
        <title>De novo assembly of a long-read Amblyomma americanum tick genome.</title>
        <authorList>
            <person name="Chou S."/>
            <person name="Poskanzer K.E."/>
            <person name="Rollins M."/>
            <person name="Thuy-Boun P.S."/>
        </authorList>
    </citation>
    <scope>NUCLEOTIDE SEQUENCE [LARGE SCALE GENOMIC DNA]</scope>
    <source>
        <strain evidence="1">F_SG_1</strain>
        <tissue evidence="1">Salivary glands</tissue>
    </source>
</reference>
<organism evidence="1 2">
    <name type="scientific">Amblyomma americanum</name>
    <name type="common">Lone star tick</name>
    <dbReference type="NCBI Taxonomy" id="6943"/>
    <lineage>
        <taxon>Eukaryota</taxon>
        <taxon>Metazoa</taxon>
        <taxon>Ecdysozoa</taxon>
        <taxon>Arthropoda</taxon>
        <taxon>Chelicerata</taxon>
        <taxon>Arachnida</taxon>
        <taxon>Acari</taxon>
        <taxon>Parasitiformes</taxon>
        <taxon>Ixodida</taxon>
        <taxon>Ixodoidea</taxon>
        <taxon>Ixodidae</taxon>
        <taxon>Amblyomminae</taxon>
        <taxon>Amblyomma</taxon>
    </lineage>
</organism>
<dbReference type="AlphaFoldDB" id="A0AAQ4FC28"/>
<evidence type="ECO:0000313" key="2">
    <source>
        <dbReference type="Proteomes" id="UP001321473"/>
    </source>
</evidence>
<dbReference type="GO" id="GO:0008237">
    <property type="term" value="F:metallopeptidase activity"/>
    <property type="evidence" value="ECO:0007669"/>
    <property type="project" value="InterPro"/>
</dbReference>
<accession>A0AAQ4FC28</accession>
<dbReference type="SUPFAM" id="SSF55486">
    <property type="entry name" value="Metalloproteases ('zincins'), catalytic domain"/>
    <property type="match status" value="1"/>
</dbReference>
<evidence type="ECO:0000313" key="1">
    <source>
        <dbReference type="EMBL" id="KAK8784536.1"/>
    </source>
</evidence>
<gene>
    <name evidence="1" type="ORF">V5799_009095</name>
</gene>
<dbReference type="Gene3D" id="3.40.390.10">
    <property type="entry name" value="Collagenase (Catalytic Domain)"/>
    <property type="match status" value="1"/>
</dbReference>
<sequence length="140" mass="15148">MARATVLPYLKYGPQGSEPAAFAKFAACTALDPSPPLRDHVITASAVEAASIIYAAHRGGGPDESEGDEFSLPPLLTGLESMSPWQLFYVSLCYLLCTGDGRNSPCSTVLRWNDPFALAFDCPPQSAMRAKHSCHMFHQE</sequence>
<protein>
    <submittedName>
        <fullName evidence="1">Uncharacterized protein</fullName>
    </submittedName>
</protein>
<comment type="caution">
    <text evidence="1">The sequence shown here is derived from an EMBL/GenBank/DDBJ whole genome shotgun (WGS) entry which is preliminary data.</text>
</comment>
<proteinExistence type="predicted"/>
<dbReference type="EMBL" id="JARKHS020004491">
    <property type="protein sequence ID" value="KAK8784536.1"/>
    <property type="molecule type" value="Genomic_DNA"/>
</dbReference>
<keyword evidence="2" id="KW-1185">Reference proteome</keyword>